<proteinExistence type="predicted"/>
<sequence>MVSCESVCEVFPPVMLQWSHVFSDMVRSSYRPTTSRWGSASMEPCLFRHGKGPTYQ</sequence>
<dbReference type="AntiFam" id="ANF00271">
    <property type="entry name" value="Translation of CRISPR region"/>
</dbReference>
<organism evidence="1 2">
    <name type="scientific">Methanoculleus bourgensis</name>
    <dbReference type="NCBI Taxonomy" id="83986"/>
    <lineage>
        <taxon>Archaea</taxon>
        <taxon>Methanobacteriati</taxon>
        <taxon>Methanobacteriota</taxon>
        <taxon>Stenosarchaea group</taxon>
        <taxon>Methanomicrobia</taxon>
        <taxon>Methanomicrobiales</taxon>
        <taxon>Methanomicrobiaceae</taxon>
        <taxon>Methanoculleus</taxon>
    </lineage>
</organism>
<reference evidence="1 2" key="1">
    <citation type="submission" date="2016-01" db="EMBL/GenBank/DDBJ databases">
        <authorList>
            <person name="Manzoor S."/>
        </authorList>
    </citation>
    <scope>NUCLEOTIDE SEQUENCE [LARGE SCALE GENOMIC DNA]</scope>
    <source>
        <strain evidence="1">Methanoculleus sp MAB1</strain>
    </source>
</reference>
<dbReference type="AlphaFoldDB" id="A0A0X8XY68"/>
<accession>A0A0X8XY68</accession>
<dbReference type="EMBL" id="LT158599">
    <property type="protein sequence ID" value="CVK34514.1"/>
    <property type="molecule type" value="Genomic_DNA"/>
</dbReference>
<dbReference type="Proteomes" id="UP000069850">
    <property type="component" value="Chromosome 1"/>
</dbReference>
<evidence type="ECO:0000313" key="2">
    <source>
        <dbReference type="Proteomes" id="UP000069850"/>
    </source>
</evidence>
<name>A0A0X8XY68_9EURY</name>
<dbReference type="KEGG" id="mema:MMAB1_3301"/>
<gene>
    <name evidence="1" type="ORF">MMAB1_3301</name>
</gene>
<protein>
    <submittedName>
        <fullName evidence="1">Uncharacterized protein</fullName>
    </submittedName>
</protein>
<evidence type="ECO:0000313" key="1">
    <source>
        <dbReference type="EMBL" id="CVK34514.1"/>
    </source>
</evidence>